<accession>A0AAN7TBC6</accession>
<dbReference type="GO" id="GO:0005829">
    <property type="term" value="C:cytosol"/>
    <property type="evidence" value="ECO:0007669"/>
    <property type="project" value="TreeGrafter"/>
</dbReference>
<dbReference type="InterPro" id="IPR017926">
    <property type="entry name" value="GATASE"/>
</dbReference>
<dbReference type="PANTHER" id="PTHR42695:SF5">
    <property type="entry name" value="GLUTAMINE AMIDOTRANSFERASE YLR126C-RELATED"/>
    <property type="match status" value="1"/>
</dbReference>
<organism evidence="2 3">
    <name type="scientific">Meristemomyces frigidus</name>
    <dbReference type="NCBI Taxonomy" id="1508187"/>
    <lineage>
        <taxon>Eukaryota</taxon>
        <taxon>Fungi</taxon>
        <taxon>Dikarya</taxon>
        <taxon>Ascomycota</taxon>
        <taxon>Pezizomycotina</taxon>
        <taxon>Dothideomycetes</taxon>
        <taxon>Dothideomycetidae</taxon>
        <taxon>Mycosphaerellales</taxon>
        <taxon>Teratosphaeriaceae</taxon>
        <taxon>Meristemomyces</taxon>
    </lineage>
</organism>
<dbReference type="GO" id="GO:0005634">
    <property type="term" value="C:nucleus"/>
    <property type="evidence" value="ECO:0007669"/>
    <property type="project" value="TreeGrafter"/>
</dbReference>
<dbReference type="InterPro" id="IPR029062">
    <property type="entry name" value="Class_I_gatase-like"/>
</dbReference>
<name>A0AAN7TBC6_9PEZI</name>
<dbReference type="InterPro" id="IPR044992">
    <property type="entry name" value="ChyE-like"/>
</dbReference>
<feature type="domain" description="Glutamine amidotransferase" evidence="1">
    <location>
        <begin position="73"/>
        <end position="208"/>
    </location>
</feature>
<dbReference type="PROSITE" id="PS51273">
    <property type="entry name" value="GATASE_TYPE_1"/>
    <property type="match status" value="1"/>
</dbReference>
<dbReference type="Pfam" id="PF00117">
    <property type="entry name" value="GATase"/>
    <property type="match status" value="1"/>
</dbReference>
<reference evidence="2" key="1">
    <citation type="submission" date="2023-08" db="EMBL/GenBank/DDBJ databases">
        <title>Black Yeasts Isolated from many extreme environments.</title>
        <authorList>
            <person name="Coleine C."/>
            <person name="Stajich J.E."/>
            <person name="Selbmann L."/>
        </authorList>
    </citation>
    <scope>NUCLEOTIDE SEQUENCE</scope>
    <source>
        <strain evidence="2">CCFEE 5401</strain>
    </source>
</reference>
<dbReference type="Proteomes" id="UP001310890">
    <property type="component" value="Unassembled WGS sequence"/>
</dbReference>
<evidence type="ECO:0000313" key="2">
    <source>
        <dbReference type="EMBL" id="KAK5107375.1"/>
    </source>
</evidence>
<dbReference type="AlphaFoldDB" id="A0AAN7TBC6"/>
<comment type="caution">
    <text evidence="2">The sequence shown here is derived from an EMBL/GenBank/DDBJ whole genome shotgun (WGS) entry which is preliminary data.</text>
</comment>
<dbReference type="CDD" id="cd01741">
    <property type="entry name" value="GATase1_1"/>
    <property type="match status" value="1"/>
</dbReference>
<proteinExistence type="predicted"/>
<sequence length="256" mass="28434">MVLKRNPPTIRLAILEADTPIGRTKEKYGGYGALFAELLAKGCEEVARQDGVPGPELEITKYDVVNHPAVYPALEEVDGVLITGSKHNSFDSTPWIRTLVAFTQRVLAQHRVRIIGVCFGHQILGRAMEVEVARSEAGWEVAVVPVELTEVGRRVLGVERLAIHQMHRDIVYAYPVSVEPLGSSDRCSVQGMYSKGRLISVQGHPEFNEEIVEELLVNRHEQGIFPDGVYEDGMRRVGERHDGVVVAAAFVRFLVE</sequence>
<evidence type="ECO:0000313" key="3">
    <source>
        <dbReference type="Proteomes" id="UP001310890"/>
    </source>
</evidence>
<gene>
    <name evidence="2" type="ORF">LTR62_001318</name>
</gene>
<dbReference type="SUPFAM" id="SSF52317">
    <property type="entry name" value="Class I glutamine amidotransferase-like"/>
    <property type="match status" value="1"/>
</dbReference>
<dbReference type="EMBL" id="JAVRRL010000124">
    <property type="protein sequence ID" value="KAK5107375.1"/>
    <property type="molecule type" value="Genomic_DNA"/>
</dbReference>
<evidence type="ECO:0000259" key="1">
    <source>
        <dbReference type="Pfam" id="PF00117"/>
    </source>
</evidence>
<dbReference type="PANTHER" id="PTHR42695">
    <property type="entry name" value="GLUTAMINE AMIDOTRANSFERASE YLR126C-RELATED"/>
    <property type="match status" value="1"/>
</dbReference>
<dbReference type="Gene3D" id="3.40.50.880">
    <property type="match status" value="1"/>
</dbReference>
<protein>
    <recommendedName>
        <fullName evidence="1">Glutamine amidotransferase domain-containing protein</fullName>
    </recommendedName>
</protein>